<reference evidence="1 2" key="1">
    <citation type="journal article" date="2011" name="J. Bacteriol.">
        <title>Complete genome sequence of Methanosaeta concilii, a specialist in aceticlastic methanogenesis.</title>
        <authorList>
            <person name="Barber R.D."/>
            <person name="Zhang L."/>
            <person name="Harnack M."/>
            <person name="Olson M.V."/>
            <person name="Kaul R."/>
            <person name="Ingram-Smith C."/>
            <person name="Smith K.S."/>
        </authorList>
    </citation>
    <scope>NUCLEOTIDE SEQUENCE [LARGE SCALE GENOMIC DNA]</scope>
    <source>
        <strain evidence="2">ATCC 5969 / DSM 3671 / JCM 10134 / NBRC 103675 / OCM 69 / GP-6</strain>
    </source>
</reference>
<dbReference type="RefSeq" id="WP_013719595.1">
    <property type="nucleotide sequence ID" value="NC_015416.1"/>
</dbReference>
<evidence type="ECO:0008006" key="3">
    <source>
        <dbReference type="Google" id="ProtNLM"/>
    </source>
</evidence>
<protein>
    <recommendedName>
        <fullName evidence="3">Ribbon-helix-helix protein CopG domain-containing protein</fullName>
    </recommendedName>
</protein>
<gene>
    <name evidence="1" type="ordered locus">MCON_1992</name>
</gene>
<dbReference type="GeneID" id="43447387"/>
<dbReference type="AlphaFoldDB" id="F4BWR7"/>
<proteinExistence type="predicted"/>
<dbReference type="Proteomes" id="UP000007807">
    <property type="component" value="Chromosome"/>
</dbReference>
<sequence>MTKEKFVFIGATINAIDKEVIDRIAEQNSVSKSYVTRMLIADSIQHIKERNIFNIVV</sequence>
<name>F4BWR7_METSG</name>
<dbReference type="HOGENOM" id="CLU_2985665_0_0_2"/>
<dbReference type="KEGG" id="mcj:MCON_1992"/>
<organism evidence="1 2">
    <name type="scientific">Methanothrix soehngenii (strain ATCC 5969 / DSM 3671 / JCM 10134 / NBRC 103675 / OCM 69 / GP-6)</name>
    <name type="common">Methanosaeta concilii</name>
    <dbReference type="NCBI Taxonomy" id="990316"/>
    <lineage>
        <taxon>Archaea</taxon>
        <taxon>Methanobacteriati</taxon>
        <taxon>Methanobacteriota</taxon>
        <taxon>Stenosarchaea group</taxon>
        <taxon>Methanomicrobia</taxon>
        <taxon>Methanotrichales</taxon>
        <taxon>Methanotrichaceae</taxon>
        <taxon>Methanothrix</taxon>
    </lineage>
</organism>
<dbReference type="STRING" id="990316.MCON_1992"/>
<accession>F4BWR7</accession>
<evidence type="ECO:0000313" key="1">
    <source>
        <dbReference type="EMBL" id="AEB68553.1"/>
    </source>
</evidence>
<keyword evidence="2" id="KW-1185">Reference proteome</keyword>
<dbReference type="InParanoid" id="F4BWR7"/>
<evidence type="ECO:0000313" key="2">
    <source>
        <dbReference type="Proteomes" id="UP000007807"/>
    </source>
</evidence>
<dbReference type="EMBL" id="CP002565">
    <property type="protein sequence ID" value="AEB68553.1"/>
    <property type="molecule type" value="Genomic_DNA"/>
</dbReference>